<feature type="compositionally biased region" description="Low complexity" evidence="5">
    <location>
        <begin position="719"/>
        <end position="729"/>
    </location>
</feature>
<feature type="region of interest" description="Disordered" evidence="5">
    <location>
        <begin position="1"/>
        <end position="46"/>
    </location>
</feature>
<evidence type="ECO:0000313" key="8">
    <source>
        <dbReference type="EMBL" id="CUG88424.1"/>
    </source>
</evidence>
<evidence type="ECO:0000256" key="4">
    <source>
        <dbReference type="ARBA" id="ARBA00023136"/>
    </source>
</evidence>
<dbReference type="GO" id="GO:0001518">
    <property type="term" value="C:voltage-gated sodium channel complex"/>
    <property type="evidence" value="ECO:0007669"/>
    <property type="project" value="TreeGrafter"/>
</dbReference>
<keyword evidence="4 6" id="KW-0472">Membrane</keyword>
<feature type="domain" description="Ion transport" evidence="7">
    <location>
        <begin position="1604"/>
        <end position="1870"/>
    </location>
</feature>
<reference evidence="9" key="1">
    <citation type="submission" date="2015-09" db="EMBL/GenBank/DDBJ databases">
        <authorList>
            <consortium name="Pathogen Informatics"/>
        </authorList>
    </citation>
    <scope>NUCLEOTIDE SEQUENCE [LARGE SCALE GENOMIC DNA]</scope>
    <source>
        <strain evidence="9">Lake Konstanz</strain>
    </source>
</reference>
<feature type="non-terminal residue" evidence="8">
    <location>
        <position position="2262"/>
    </location>
</feature>
<feature type="domain" description="Ion transport" evidence="7">
    <location>
        <begin position="1931"/>
        <end position="2191"/>
    </location>
</feature>
<feature type="transmembrane region" description="Helical" evidence="6">
    <location>
        <begin position="1926"/>
        <end position="1948"/>
    </location>
</feature>
<feature type="compositionally biased region" description="Low complexity" evidence="5">
    <location>
        <begin position="888"/>
        <end position="911"/>
    </location>
</feature>
<feature type="transmembrane region" description="Helical" evidence="6">
    <location>
        <begin position="133"/>
        <end position="152"/>
    </location>
</feature>
<feature type="domain" description="Ion transport" evidence="7">
    <location>
        <begin position="94"/>
        <end position="266"/>
    </location>
</feature>
<evidence type="ECO:0000256" key="5">
    <source>
        <dbReference type="SAM" id="MobiDB-lite"/>
    </source>
</evidence>
<feature type="region of interest" description="Disordered" evidence="5">
    <location>
        <begin position="853"/>
        <end position="978"/>
    </location>
</feature>
<evidence type="ECO:0000256" key="2">
    <source>
        <dbReference type="ARBA" id="ARBA00022692"/>
    </source>
</evidence>
<feature type="transmembrane region" description="Helical" evidence="6">
    <location>
        <begin position="1059"/>
        <end position="1079"/>
    </location>
</feature>
<feature type="transmembrane region" description="Helical" evidence="6">
    <location>
        <begin position="226"/>
        <end position="245"/>
    </location>
</feature>
<feature type="transmembrane region" description="Helical" evidence="6">
    <location>
        <begin position="1300"/>
        <end position="1327"/>
    </location>
</feature>
<feature type="region of interest" description="Disordered" evidence="5">
    <location>
        <begin position="719"/>
        <end position="741"/>
    </location>
</feature>
<feature type="transmembrane region" description="Helical" evidence="6">
    <location>
        <begin position="94"/>
        <end position="113"/>
    </location>
</feature>
<feature type="transmembrane region" description="Helical" evidence="6">
    <location>
        <begin position="2048"/>
        <end position="2079"/>
    </location>
</feature>
<feature type="transmembrane region" description="Helical" evidence="6">
    <location>
        <begin position="2157"/>
        <end position="2182"/>
    </location>
</feature>
<evidence type="ECO:0000256" key="3">
    <source>
        <dbReference type="ARBA" id="ARBA00022989"/>
    </source>
</evidence>
<dbReference type="Proteomes" id="UP000051952">
    <property type="component" value="Unassembled WGS sequence"/>
</dbReference>
<feature type="compositionally biased region" description="Acidic residues" evidence="5">
    <location>
        <begin position="1407"/>
        <end position="1423"/>
    </location>
</feature>
<dbReference type="SUPFAM" id="SSF81324">
    <property type="entry name" value="Voltage-gated potassium channels"/>
    <property type="match status" value="4"/>
</dbReference>
<feature type="transmembrane region" description="Helical" evidence="6">
    <location>
        <begin position="1885"/>
        <end position="1906"/>
    </location>
</feature>
<feature type="compositionally biased region" description="Basic and acidic residues" evidence="5">
    <location>
        <begin position="16"/>
        <end position="32"/>
    </location>
</feature>
<dbReference type="Pfam" id="PF00520">
    <property type="entry name" value="Ion_trans"/>
    <property type="match status" value="4"/>
</dbReference>
<feature type="transmembrane region" description="Helical" evidence="6">
    <location>
        <begin position="551"/>
        <end position="575"/>
    </location>
</feature>
<feature type="transmembrane region" description="Helical" evidence="6">
    <location>
        <begin position="1837"/>
        <end position="1864"/>
    </location>
</feature>
<feature type="transmembrane region" description="Helical" evidence="6">
    <location>
        <begin position="1998"/>
        <end position="2027"/>
    </location>
</feature>
<feature type="region of interest" description="Disordered" evidence="5">
    <location>
        <begin position="1532"/>
        <end position="1576"/>
    </location>
</feature>
<feature type="transmembrane region" description="Helical" evidence="6">
    <location>
        <begin position="1676"/>
        <end position="1695"/>
    </location>
</feature>
<feature type="domain" description="Ion transport" evidence="7">
    <location>
        <begin position="1000"/>
        <end position="1332"/>
    </location>
</feature>
<feature type="transmembrane region" description="Helical" evidence="6">
    <location>
        <begin position="1960"/>
        <end position="1978"/>
    </location>
</feature>
<dbReference type="InterPro" id="IPR027359">
    <property type="entry name" value="Volt_channel_dom_sf"/>
</dbReference>
<dbReference type="Gene3D" id="1.10.287.70">
    <property type="match status" value="4"/>
</dbReference>
<comment type="subcellular location">
    <subcellularLocation>
        <location evidence="1">Membrane</location>
        <topology evidence="1">Multi-pass membrane protein</topology>
    </subcellularLocation>
</comment>
<feature type="transmembrane region" description="Helical" evidence="6">
    <location>
        <begin position="1034"/>
        <end position="1053"/>
    </location>
</feature>
<accession>A0A0S4JDB9</accession>
<dbReference type="GO" id="GO:0005248">
    <property type="term" value="F:voltage-gated sodium channel activity"/>
    <property type="evidence" value="ECO:0007669"/>
    <property type="project" value="TreeGrafter"/>
</dbReference>
<dbReference type="PANTHER" id="PTHR10037:SF62">
    <property type="entry name" value="SODIUM CHANNEL PROTEIN 60E"/>
    <property type="match status" value="1"/>
</dbReference>
<evidence type="ECO:0000256" key="6">
    <source>
        <dbReference type="SAM" id="Phobius"/>
    </source>
</evidence>
<gene>
    <name evidence="8" type="ORF">BSAL_15350</name>
</gene>
<dbReference type="PANTHER" id="PTHR10037">
    <property type="entry name" value="VOLTAGE-GATED CATION CHANNEL CALCIUM AND SODIUM"/>
    <property type="match status" value="1"/>
</dbReference>
<feature type="compositionally biased region" description="Polar residues" evidence="5">
    <location>
        <begin position="955"/>
        <end position="966"/>
    </location>
</feature>
<sequence>MREVSDSKRHKQQRLTADHRDNVVQQSQREKSATPSSTTQEKAKHRRSSSATVVLLAPWRLRARYYFFPTEDRKLLMQEDMASYARQPSWRFDWFGKLSVLVVLLNLVTLALYDPTGTQRSQSLRDTIAKLQYFFVAFFVFETLMRIVCLGARPVFTKAWNVLDVVIAFVSVVALMIASTVPDLASFGGIRAVQVLRPVKAIGRIPEIKLVINSVVRSLRYLSDVAALYLLFVVAMSCAGIALFAGQLERRCVRNEYFLFDMINASEVEWVVANAMVQARECIASWPPAAENSTTTSSVNVSYAAFGGWIEHNALAATALTLMQQQQILLPYLFNASLPSFLPTRANWKAASFIDPRLVLSLLISGGDSGGANKPNNKASFVCGAYVDMALQRIEEAAALLLINHADTSAPPRDTGDAAPATICMNNNNSHYDNMSFSGSASIAMYEGMVLNLTSSLLARIVASQTTGGAVYGNWTGGTSCDASTSCDDGTVDVFFGLSCPYGYTCSAVSNPSFGLAGFNNFGEALLTVLSEPFPSMLYAMNGGTNKLTGVVFGGVLIVIATLFIMNLAVALISIEFEKERVEAKELLHTQRRLKALAKVEEHKRNVQRLITIETGDGNVEEVLMFAQSPLSGASRWAAAAAADAASRPAASMSKKYQHIILKDGNVEEVLMFAQSPLSGASRWSAATAADAASRPTASMSKRYQHIILKAAAKATASRRTAASSGSSLDQHHEHESHHRLHLYQTLSSMSILDNPHVRKGGFRHTLLRLWSAFTRYRRGRSQRHKAVMLYLQDQKIHEDEAAYLMKRQQQDVNNSNLEMQKEDTTSHALCPSNTSAVDPSVILPVILVSPPADAQDEKQGAMEEMSPLCQSSKSHSSKDDGGDTPSASNTTAHHHNQNNAPPSSSLLALLIGDDKEEDSSGGVQQQRRRGLSTFSSTSSTSDLLERSLRGLTTPDDNNNSVSQTMTTPAATPPQGIPQPADITKAERLRFIFSLAVRTRLFSIVSTFSMCVMLVAMSVEYYGMPSRVENAMSGLNVLFTVFITAEMTVRFLASDPVAFLTNIEQLSGVLIVIASWADLASTEVTFTAIRALRLVIAVRLLRIYFPALYGQLVVMVRAFRSSLVLITVMALEIFIFACLGMQFLGGKHCSINPGSRFLDVAEAGQLATTADWLPWDNFFLPTKLQIPVTAGGLATFQDYAQLPNATNNGVPPPWWNAGAFLPPMVNDSSIFDIDSSNYTVIPSLTVENLLLDSVLCTPTGRLNFDSFGYAMLTTFTILTSDQWNDILFQSLTLYQNPAMHALISVLFVTQYYVGSYILLNLFIGILIGTTEKLFRNGGGGGGGGGGGELTDRVTSSSALAIDEDGADATKKGNQQREAAADVLSLVSKSSSDDSDHDSDDPFSGSDFESEFEPAAAADDDDTSSTEATVDDLRHEAALPSPTESLEYRPPDMNVEDQQPTQASLHNHHQHSIMYDVGDVVAPPALKEKEVVLFYELQREERRQSNSTVEAVAPAKPSTFTLSILVDASSGVVATHSRRGSRRERSMSTTSKRLRALASTTSSSRPHPSSRLLSPSATEKSTAAILLGTGESKDAHILLRVVNHPIAKSFMILVVIVSCLSLSRQQVTLAPDEPLMQWLTIVDLVCSGIFIVEFCLRIIGEGGVVRSFYGAIRVWNWVELTLIACNIADLILTIAFEDAFNIPHFLRALYILRPLRILRKSPGIRVVIRSIGGALHPLRNVVAIALMIYLVAAIMGVQLFMGSMRTCYNSPRPILTESECIDAGYAWENTGYNFDHVGQALISLFVVSSLQKWGEVLFAVVDAVGPGVAPQQDANPAAAFYVLTFAVIGGFFFISLFVSVLIRSYEHQYKAEARRSAFLTKEQTQWLNGHASAIASMPLAVFLAVPFKERYRLSFWGRCRATTIQLSLQPALTTFVNAVVVASMIGGAAQHYPRSDAFDTALNALNAFVTAVYLAEAMIKLIAVHPELYFSSSWNRFDFFVLLMSLGDVAVTYVFTSFSFYGGAVRALRTARAGRLLRFAVWHKRLPNLILRFIHSLFSLFSLLNVAAFLALTIVLYALLTIRVFGALAKDGVVMNSYRNYDTFVDALMALMQVLFDGDWSILTAAAQVEHDSKLNSGGGVDESSCMLRIGSCGNAPVAYILFITYFIVGRYVLLNIFIAVIVESFRSDAQSRQNAVTEKEMQAFVETWVTFDRDRRLYLATRDLLPMLQCLPSGHPFAPPPDRPPAYDAPPRQRRRYLVQHG</sequence>
<evidence type="ECO:0000256" key="1">
    <source>
        <dbReference type="ARBA" id="ARBA00004141"/>
    </source>
</evidence>
<name>A0A0S4JDB9_BODSA</name>
<organism evidence="8 9">
    <name type="scientific">Bodo saltans</name>
    <name type="common">Flagellated protozoan</name>
    <dbReference type="NCBI Taxonomy" id="75058"/>
    <lineage>
        <taxon>Eukaryota</taxon>
        <taxon>Discoba</taxon>
        <taxon>Euglenozoa</taxon>
        <taxon>Kinetoplastea</taxon>
        <taxon>Metakinetoplastina</taxon>
        <taxon>Eubodonida</taxon>
        <taxon>Bodonidae</taxon>
        <taxon>Bodo</taxon>
    </lineage>
</organism>
<feature type="transmembrane region" description="Helical" evidence="6">
    <location>
        <begin position="159"/>
        <end position="178"/>
    </location>
</feature>
<feature type="region of interest" description="Disordered" evidence="5">
    <location>
        <begin position="1385"/>
        <end position="1468"/>
    </location>
</feature>
<feature type="transmembrane region" description="Helical" evidence="6">
    <location>
        <begin position="1739"/>
        <end position="1760"/>
    </location>
</feature>
<proteinExistence type="predicted"/>
<keyword evidence="2 6" id="KW-0812">Transmembrane</keyword>
<feature type="compositionally biased region" description="Polar residues" evidence="5">
    <location>
        <begin position="1455"/>
        <end position="1464"/>
    </location>
</feature>
<dbReference type="EMBL" id="CYKH01001640">
    <property type="protein sequence ID" value="CUG88424.1"/>
    <property type="molecule type" value="Genomic_DNA"/>
</dbReference>
<feature type="compositionally biased region" description="Low complexity" evidence="5">
    <location>
        <begin position="1558"/>
        <end position="1575"/>
    </location>
</feature>
<feature type="transmembrane region" description="Helical" evidence="6">
    <location>
        <begin position="1121"/>
        <end position="1144"/>
    </location>
</feature>
<keyword evidence="3 6" id="KW-1133">Transmembrane helix</keyword>
<dbReference type="InterPro" id="IPR005821">
    <property type="entry name" value="Ion_trans_dom"/>
</dbReference>
<dbReference type="InterPro" id="IPR043203">
    <property type="entry name" value="VGCC_Ca_Na"/>
</dbReference>
<dbReference type="FunFam" id="1.10.287.70:FF:000117">
    <property type="entry name" value="Voltage-gated Ca2+ channel, alpha subunit"/>
    <property type="match status" value="1"/>
</dbReference>
<dbReference type="Gene3D" id="1.20.120.350">
    <property type="entry name" value="Voltage-gated potassium channels. Chain C"/>
    <property type="match status" value="4"/>
</dbReference>
<evidence type="ECO:0000313" key="9">
    <source>
        <dbReference type="Proteomes" id="UP000051952"/>
    </source>
</evidence>
<keyword evidence="9" id="KW-1185">Reference proteome</keyword>
<feature type="transmembrane region" description="Helical" evidence="6">
    <location>
        <begin position="1634"/>
        <end position="1655"/>
    </location>
</feature>
<protein>
    <submittedName>
        <fullName evidence="8">Calcium channel protein, putative</fullName>
    </submittedName>
</protein>
<dbReference type="VEuPathDB" id="TriTrypDB:BSAL_15350"/>
<evidence type="ECO:0000259" key="7">
    <source>
        <dbReference type="Pfam" id="PF00520"/>
    </source>
</evidence>
<feature type="compositionally biased region" description="Low complexity" evidence="5">
    <location>
        <begin position="932"/>
        <end position="943"/>
    </location>
</feature>
<dbReference type="OrthoDB" id="416585at2759"/>
<feature type="transmembrane region" description="Helical" evidence="6">
    <location>
        <begin position="1001"/>
        <end position="1022"/>
    </location>
</feature>